<evidence type="ECO:0000259" key="12">
    <source>
        <dbReference type="PROSITE" id="PS52035"/>
    </source>
</evidence>
<sequence length="481" mass="53643">MTFWSLPRVLNNPVTVMVAPDAQIGFETDLLSNNLEFSVLIDNVERALQRRFEYLYLITSYLETLAQNYPGFTRLEILGQSYEGRDIYGLRISSGGFNKPAIFVDAGIHAREWIAPPTRLWRKTRTPNTLCYGVDPNRNFDFYWMLNGASSSQCSEIYAGPTPFSESETRALRDYLLANADTIKLYLTFHSYGQYLLYPWGYTSDLPDDNDELYALGVSVNNAIRSVAGTTYEIGTSTNVLYAAAGGSDDYAKGVSGIELSYTIELPGGGTSGFNPPASRILPIVQETWEGVKTRLWRKTRSSNLLCYGTDPNRNFDFYWMLVGASNDQCSEVFAGPRPFSESETRALRDYLLAHQNEIKLYLTYHSYGRYLLYPWGYTSDLPSNNDELYSLAVSVNNAIRNVSGTTYTIGTSTNALYAAAGGSDDYAKAVAGIELSYTIELPGGGTAGFNPPATRILPIVQESWEGVKAYHHYIETQFAN</sequence>
<dbReference type="GO" id="GO:0004181">
    <property type="term" value="F:metallocarboxypeptidase activity"/>
    <property type="evidence" value="ECO:0007669"/>
    <property type="project" value="InterPro"/>
</dbReference>
<dbReference type="InterPro" id="IPR036990">
    <property type="entry name" value="M14A-like_propep"/>
</dbReference>
<dbReference type="SUPFAM" id="SSF53187">
    <property type="entry name" value="Zn-dependent exopeptidases"/>
    <property type="match status" value="2"/>
</dbReference>
<evidence type="ECO:0000256" key="11">
    <source>
        <dbReference type="PROSITE-ProRule" id="PRU01379"/>
    </source>
</evidence>
<dbReference type="GO" id="GO:0006508">
    <property type="term" value="P:proteolysis"/>
    <property type="evidence" value="ECO:0007669"/>
    <property type="project" value="UniProtKB-KW"/>
</dbReference>
<evidence type="ECO:0000313" key="14">
    <source>
        <dbReference type="Proteomes" id="UP001162156"/>
    </source>
</evidence>
<organism evidence="13 14">
    <name type="scientific">Rhamnusium bicolor</name>
    <dbReference type="NCBI Taxonomy" id="1586634"/>
    <lineage>
        <taxon>Eukaryota</taxon>
        <taxon>Metazoa</taxon>
        <taxon>Ecdysozoa</taxon>
        <taxon>Arthropoda</taxon>
        <taxon>Hexapoda</taxon>
        <taxon>Insecta</taxon>
        <taxon>Pterygota</taxon>
        <taxon>Neoptera</taxon>
        <taxon>Endopterygota</taxon>
        <taxon>Coleoptera</taxon>
        <taxon>Polyphaga</taxon>
        <taxon>Cucujiformia</taxon>
        <taxon>Chrysomeloidea</taxon>
        <taxon>Cerambycidae</taxon>
        <taxon>Lepturinae</taxon>
        <taxon>Rhagiini</taxon>
        <taxon>Rhamnusium</taxon>
    </lineage>
</organism>
<feature type="domain" description="Peptidase M14" evidence="12">
    <location>
        <begin position="50"/>
        <end position="475"/>
    </location>
</feature>
<dbReference type="PANTHER" id="PTHR11705:SF140">
    <property type="entry name" value="FI02848P-RELATED"/>
    <property type="match status" value="1"/>
</dbReference>
<name>A0AAV8ZU69_9CUCU</name>
<dbReference type="SMART" id="SM00631">
    <property type="entry name" value="Zn_pept"/>
    <property type="match status" value="2"/>
</dbReference>
<dbReference type="InterPro" id="IPR000834">
    <property type="entry name" value="Peptidase_M14"/>
</dbReference>
<dbReference type="FunFam" id="3.40.630.10:FF:000084">
    <property type="entry name" value="Carboxypeptidase B2"/>
    <property type="match status" value="2"/>
</dbReference>
<dbReference type="SUPFAM" id="SSF54897">
    <property type="entry name" value="Protease propeptides/inhibitors"/>
    <property type="match status" value="1"/>
</dbReference>
<keyword evidence="7" id="KW-0378">Hydrolase</keyword>
<dbReference type="EMBL" id="JANEYF010000236">
    <property type="protein sequence ID" value="KAJ8971239.1"/>
    <property type="molecule type" value="Genomic_DNA"/>
</dbReference>
<keyword evidence="10" id="KW-1015">Disulfide bond</keyword>
<reference evidence="13" key="1">
    <citation type="journal article" date="2023" name="Insect Mol. Biol.">
        <title>Genome sequencing provides insights into the evolution of gene families encoding plant cell wall-degrading enzymes in longhorned beetles.</title>
        <authorList>
            <person name="Shin N.R."/>
            <person name="Okamura Y."/>
            <person name="Kirsch R."/>
            <person name="Pauchet Y."/>
        </authorList>
    </citation>
    <scope>NUCLEOTIDE SEQUENCE</scope>
    <source>
        <strain evidence="13">RBIC_L_NR</strain>
    </source>
</reference>
<dbReference type="PRINTS" id="PR00765">
    <property type="entry name" value="CRBOXYPTASEA"/>
</dbReference>
<evidence type="ECO:0000256" key="5">
    <source>
        <dbReference type="ARBA" id="ARBA00022723"/>
    </source>
</evidence>
<keyword evidence="8" id="KW-0862">Zinc</keyword>
<gene>
    <name evidence="13" type="ORF">NQ314_000801</name>
</gene>
<comment type="cofactor">
    <cofactor evidence="1">
        <name>Zn(2+)</name>
        <dbReference type="ChEBI" id="CHEBI:29105"/>
    </cofactor>
</comment>
<keyword evidence="14" id="KW-1185">Reference proteome</keyword>
<evidence type="ECO:0000256" key="2">
    <source>
        <dbReference type="ARBA" id="ARBA00005988"/>
    </source>
</evidence>
<keyword evidence="4" id="KW-0645">Protease</keyword>
<evidence type="ECO:0000256" key="9">
    <source>
        <dbReference type="ARBA" id="ARBA00023049"/>
    </source>
</evidence>
<evidence type="ECO:0000256" key="8">
    <source>
        <dbReference type="ARBA" id="ARBA00022833"/>
    </source>
</evidence>
<evidence type="ECO:0000256" key="4">
    <source>
        <dbReference type="ARBA" id="ARBA00022670"/>
    </source>
</evidence>
<keyword evidence="9" id="KW-0482">Metalloprotease</keyword>
<dbReference type="Pfam" id="PF00246">
    <property type="entry name" value="Peptidase_M14"/>
    <property type="match status" value="2"/>
</dbReference>
<keyword evidence="6" id="KW-0732">Signal</keyword>
<evidence type="ECO:0000256" key="3">
    <source>
        <dbReference type="ARBA" id="ARBA00022645"/>
    </source>
</evidence>
<dbReference type="PANTHER" id="PTHR11705">
    <property type="entry name" value="PROTEASE FAMILY M14 CARBOXYPEPTIDASE A,B"/>
    <property type="match status" value="1"/>
</dbReference>
<feature type="active site" description="Proton donor/acceptor" evidence="11">
    <location>
        <position position="441"/>
    </location>
</feature>
<dbReference type="Proteomes" id="UP001162156">
    <property type="component" value="Unassembled WGS sequence"/>
</dbReference>
<evidence type="ECO:0000256" key="6">
    <source>
        <dbReference type="ARBA" id="ARBA00022729"/>
    </source>
</evidence>
<protein>
    <recommendedName>
        <fullName evidence="12">Peptidase M14 domain-containing protein</fullName>
    </recommendedName>
</protein>
<dbReference type="PROSITE" id="PS52035">
    <property type="entry name" value="PEPTIDASE_M14"/>
    <property type="match status" value="1"/>
</dbReference>
<dbReference type="Gene3D" id="3.40.630.10">
    <property type="entry name" value="Zn peptidases"/>
    <property type="match status" value="3"/>
</dbReference>
<comment type="caution">
    <text evidence="13">The sequence shown here is derived from an EMBL/GenBank/DDBJ whole genome shotgun (WGS) entry which is preliminary data.</text>
</comment>
<dbReference type="AlphaFoldDB" id="A0AAV8ZU69"/>
<comment type="similarity">
    <text evidence="2 11">Belongs to the peptidase M14 family.</text>
</comment>
<evidence type="ECO:0000256" key="7">
    <source>
        <dbReference type="ARBA" id="ARBA00022801"/>
    </source>
</evidence>
<evidence type="ECO:0000313" key="13">
    <source>
        <dbReference type="EMBL" id="KAJ8971239.1"/>
    </source>
</evidence>
<evidence type="ECO:0000256" key="1">
    <source>
        <dbReference type="ARBA" id="ARBA00001947"/>
    </source>
</evidence>
<dbReference type="Gene3D" id="3.30.70.340">
    <property type="entry name" value="Metallocarboxypeptidase-like"/>
    <property type="match status" value="1"/>
</dbReference>
<accession>A0AAV8ZU69</accession>
<keyword evidence="5" id="KW-0479">Metal-binding</keyword>
<evidence type="ECO:0000256" key="10">
    <source>
        <dbReference type="ARBA" id="ARBA00023157"/>
    </source>
</evidence>
<proteinExistence type="inferred from homology"/>
<dbReference type="Pfam" id="PF02244">
    <property type="entry name" value="Propep_M14"/>
    <property type="match status" value="1"/>
</dbReference>
<dbReference type="InterPro" id="IPR003146">
    <property type="entry name" value="M14A_act_pep"/>
</dbReference>
<dbReference type="GO" id="GO:0005615">
    <property type="term" value="C:extracellular space"/>
    <property type="evidence" value="ECO:0007669"/>
    <property type="project" value="TreeGrafter"/>
</dbReference>
<dbReference type="GO" id="GO:0008270">
    <property type="term" value="F:zinc ion binding"/>
    <property type="evidence" value="ECO:0007669"/>
    <property type="project" value="InterPro"/>
</dbReference>
<keyword evidence="3" id="KW-0121">Carboxypeptidase</keyword>